<dbReference type="Proteomes" id="UP000000639">
    <property type="component" value="Chromosome"/>
</dbReference>
<dbReference type="NCBIfam" id="TIGR00492">
    <property type="entry name" value="alr"/>
    <property type="match status" value="1"/>
</dbReference>
<dbReference type="HOGENOM" id="CLU_028393_1_0_6"/>
<feature type="binding site" evidence="9 11">
    <location>
        <position position="302"/>
    </location>
    <ligand>
        <name>substrate</name>
    </ligand>
</feature>
<evidence type="ECO:0000313" key="13">
    <source>
        <dbReference type="EMBL" id="ABM02059.1"/>
    </source>
</evidence>
<evidence type="ECO:0000256" key="7">
    <source>
        <dbReference type="ARBA" id="ARBA00023235"/>
    </source>
</evidence>
<dbReference type="InterPro" id="IPR009006">
    <property type="entry name" value="Ala_racemase/Decarboxylase_C"/>
</dbReference>
<dbReference type="Pfam" id="PF01168">
    <property type="entry name" value="Ala_racemase_N"/>
    <property type="match status" value="1"/>
</dbReference>
<dbReference type="SUPFAM" id="SSF50621">
    <property type="entry name" value="Alanine racemase C-terminal domain-like"/>
    <property type="match status" value="1"/>
</dbReference>
<keyword evidence="6 9" id="KW-0663">Pyridoxal phosphate</keyword>
<sequence length="358" mass="39187">MDTIRAVINLKALQHNFQVLQKTAPQSQIIAVIKANAYGHGMVKVAQKLQHVHAFAVARLSEALILRSAGIKHPIILLGGFFKDGDLATLSAADLQCVVHSQEQVAAIMQAKLPNPLKIWLKLDTGMHRLGFHPEQFDAVYKRLEGSINVQKPINFLTHFHSAEEVNNNATAQQLSLFKQYIQAGSGLKSLANSAAVFAWPETHFDAVRPGIALYGISPFADRLAKDLQLRPVMTLKSSLIAIRDHKARESVGYGAHWTAQNDTQLGVVAMGYGDGYPRLAPEGTPVLVNGRIVPIVGRISMDMLTIDLGLMNQDKVGDDVTLWGEGLPAEIVAQKIGTIAYELVTKLTSRVTLHYQE</sequence>
<dbReference type="FunFam" id="3.20.20.10:FF:000002">
    <property type="entry name" value="Alanine racemase"/>
    <property type="match status" value="1"/>
</dbReference>
<comment type="pathway">
    <text evidence="3">Cell wall biogenesis; peptidoglycan biosynthesis.</text>
</comment>
<feature type="active site" description="Proton acceptor; specific for L-alanine" evidence="9">
    <location>
        <position position="254"/>
    </location>
</feature>
<comment type="cofactor">
    <cofactor evidence="2 9 10">
        <name>pyridoxal 5'-phosphate</name>
        <dbReference type="ChEBI" id="CHEBI:597326"/>
    </cofactor>
</comment>
<dbReference type="EMBL" id="CP000510">
    <property type="protein sequence ID" value="ABM02059.1"/>
    <property type="molecule type" value="Genomic_DNA"/>
</dbReference>
<accession>A1SRE4</accession>
<feature type="active site" description="Proton acceptor; specific for D-alanine" evidence="9">
    <location>
        <position position="34"/>
    </location>
</feature>
<evidence type="ECO:0000256" key="5">
    <source>
        <dbReference type="ARBA" id="ARBA00013089"/>
    </source>
</evidence>
<feature type="binding site" evidence="9 11">
    <location>
        <position position="129"/>
    </location>
    <ligand>
        <name>substrate</name>
    </ligand>
</feature>
<evidence type="ECO:0000256" key="10">
    <source>
        <dbReference type="PIRSR" id="PIRSR600821-50"/>
    </source>
</evidence>
<dbReference type="EC" id="5.1.1.1" evidence="5 9"/>
<evidence type="ECO:0000256" key="4">
    <source>
        <dbReference type="ARBA" id="ARBA00007880"/>
    </source>
</evidence>
<keyword evidence="7 9" id="KW-0413">Isomerase</keyword>
<proteinExistence type="inferred from homology"/>
<evidence type="ECO:0000256" key="1">
    <source>
        <dbReference type="ARBA" id="ARBA00000316"/>
    </source>
</evidence>
<dbReference type="SMART" id="SM01005">
    <property type="entry name" value="Ala_racemase_C"/>
    <property type="match status" value="1"/>
</dbReference>
<evidence type="ECO:0000313" key="14">
    <source>
        <dbReference type="Proteomes" id="UP000000639"/>
    </source>
</evidence>
<dbReference type="GO" id="GO:0030170">
    <property type="term" value="F:pyridoxal phosphate binding"/>
    <property type="evidence" value="ECO:0007669"/>
    <property type="project" value="UniProtKB-UniRule"/>
</dbReference>
<dbReference type="PROSITE" id="PS00395">
    <property type="entry name" value="ALANINE_RACEMASE"/>
    <property type="match status" value="1"/>
</dbReference>
<name>A1SRE4_PSYIN</name>
<comment type="catalytic activity">
    <reaction evidence="1 9">
        <text>L-alanine = D-alanine</text>
        <dbReference type="Rhea" id="RHEA:20249"/>
        <dbReference type="ChEBI" id="CHEBI:57416"/>
        <dbReference type="ChEBI" id="CHEBI:57972"/>
        <dbReference type="EC" id="5.1.1.1"/>
    </reaction>
</comment>
<reference evidence="13 14" key="1">
    <citation type="submission" date="2007-01" db="EMBL/GenBank/DDBJ databases">
        <title>Complete sequence of Psychromonas ingrahamii 37.</title>
        <authorList>
            <consortium name="US DOE Joint Genome Institute"/>
            <person name="Copeland A."/>
            <person name="Lucas S."/>
            <person name="Lapidus A."/>
            <person name="Barry K."/>
            <person name="Detter J.C."/>
            <person name="Glavina del Rio T."/>
            <person name="Hammon N."/>
            <person name="Israni S."/>
            <person name="Dalin E."/>
            <person name="Tice H."/>
            <person name="Pitluck S."/>
            <person name="Thompson L.S."/>
            <person name="Brettin T."/>
            <person name="Bruce D."/>
            <person name="Han C."/>
            <person name="Tapia R."/>
            <person name="Schmutz J."/>
            <person name="Larimer F."/>
            <person name="Land M."/>
            <person name="Hauser L."/>
            <person name="Kyrpides N."/>
            <person name="Ivanova N."/>
            <person name="Staley J."/>
            <person name="Richardson P."/>
        </authorList>
    </citation>
    <scope>NUCLEOTIDE SEQUENCE [LARGE SCALE GENOMIC DNA]</scope>
    <source>
        <strain evidence="13 14">37</strain>
    </source>
</reference>
<dbReference type="RefSeq" id="WP_011768618.1">
    <property type="nucleotide sequence ID" value="NC_008709.1"/>
</dbReference>
<comment type="pathway">
    <text evidence="8 9">Amino-acid biosynthesis; D-alanine biosynthesis; D-alanine from L-alanine: step 1/1.</text>
</comment>
<dbReference type="InterPro" id="IPR000821">
    <property type="entry name" value="Ala_racemase"/>
</dbReference>
<dbReference type="Gene3D" id="3.20.20.10">
    <property type="entry name" value="Alanine racemase"/>
    <property type="match status" value="1"/>
</dbReference>
<evidence type="ECO:0000259" key="12">
    <source>
        <dbReference type="SMART" id="SM01005"/>
    </source>
</evidence>
<dbReference type="PANTHER" id="PTHR30511:SF4">
    <property type="entry name" value="ALANINE RACEMASE, BIOSYNTHETIC"/>
    <property type="match status" value="1"/>
</dbReference>
<dbReference type="GO" id="GO:0030632">
    <property type="term" value="P:D-alanine biosynthetic process"/>
    <property type="evidence" value="ECO:0007669"/>
    <property type="project" value="UniProtKB-UniRule"/>
</dbReference>
<evidence type="ECO:0000256" key="9">
    <source>
        <dbReference type="HAMAP-Rule" id="MF_01201"/>
    </source>
</evidence>
<comment type="function">
    <text evidence="9">Catalyzes the interconversion of L-alanine and D-alanine. May also act on other amino acids.</text>
</comment>
<dbReference type="InterPro" id="IPR029066">
    <property type="entry name" value="PLP-binding_barrel"/>
</dbReference>
<dbReference type="Pfam" id="PF00842">
    <property type="entry name" value="Ala_racemase_C"/>
    <property type="match status" value="1"/>
</dbReference>
<dbReference type="STRING" id="357804.Ping_0191"/>
<feature type="domain" description="Alanine racemase C-terminal" evidence="12">
    <location>
        <begin position="233"/>
        <end position="357"/>
    </location>
</feature>
<evidence type="ECO:0000256" key="3">
    <source>
        <dbReference type="ARBA" id="ARBA00004752"/>
    </source>
</evidence>
<dbReference type="PRINTS" id="PR00992">
    <property type="entry name" value="ALARACEMASE"/>
</dbReference>
<dbReference type="UniPathway" id="UPA00042">
    <property type="reaction ID" value="UER00497"/>
</dbReference>
<dbReference type="InterPro" id="IPR011079">
    <property type="entry name" value="Ala_racemase_C"/>
</dbReference>
<dbReference type="GO" id="GO:0005829">
    <property type="term" value="C:cytosol"/>
    <property type="evidence" value="ECO:0007669"/>
    <property type="project" value="TreeGrafter"/>
</dbReference>
<dbReference type="FunFam" id="2.40.37.10:FF:000002">
    <property type="entry name" value="Alanine racemase"/>
    <property type="match status" value="1"/>
</dbReference>
<dbReference type="KEGG" id="pin:Ping_0191"/>
<keyword evidence="14" id="KW-1185">Reference proteome</keyword>
<dbReference type="CDD" id="cd06827">
    <property type="entry name" value="PLPDE_III_AR_proteobact"/>
    <property type="match status" value="1"/>
</dbReference>
<evidence type="ECO:0000256" key="2">
    <source>
        <dbReference type="ARBA" id="ARBA00001933"/>
    </source>
</evidence>
<dbReference type="InterPro" id="IPR001608">
    <property type="entry name" value="Ala_racemase_N"/>
</dbReference>
<evidence type="ECO:0000256" key="11">
    <source>
        <dbReference type="PIRSR" id="PIRSR600821-52"/>
    </source>
</evidence>
<dbReference type="eggNOG" id="COG0787">
    <property type="taxonomic scope" value="Bacteria"/>
</dbReference>
<dbReference type="AlphaFoldDB" id="A1SRE4"/>
<dbReference type="Gene3D" id="2.40.37.10">
    <property type="entry name" value="Lyase, Ornithine Decarboxylase, Chain A, domain 1"/>
    <property type="match status" value="1"/>
</dbReference>
<gene>
    <name evidence="13" type="ordered locus">Ping_0191</name>
</gene>
<protein>
    <recommendedName>
        <fullName evidence="5 9">Alanine racemase</fullName>
        <ecNumber evidence="5 9">5.1.1.1</ecNumber>
    </recommendedName>
</protein>
<evidence type="ECO:0000256" key="8">
    <source>
        <dbReference type="ARBA" id="ARBA00037912"/>
    </source>
</evidence>
<evidence type="ECO:0000256" key="6">
    <source>
        <dbReference type="ARBA" id="ARBA00022898"/>
    </source>
</evidence>
<dbReference type="SUPFAM" id="SSF51419">
    <property type="entry name" value="PLP-binding barrel"/>
    <property type="match status" value="1"/>
</dbReference>
<dbReference type="OrthoDB" id="9813814at2"/>
<feature type="modified residue" description="N6-(pyridoxal phosphate)lysine" evidence="9 10">
    <location>
        <position position="34"/>
    </location>
</feature>
<organism evidence="13 14">
    <name type="scientific">Psychromonas ingrahamii (strain DSM 17664 / CCUG 51855 / 37)</name>
    <dbReference type="NCBI Taxonomy" id="357804"/>
    <lineage>
        <taxon>Bacteria</taxon>
        <taxon>Pseudomonadati</taxon>
        <taxon>Pseudomonadota</taxon>
        <taxon>Gammaproteobacteria</taxon>
        <taxon>Alteromonadales</taxon>
        <taxon>Psychromonadaceae</taxon>
        <taxon>Psychromonas</taxon>
    </lineage>
</organism>
<dbReference type="GO" id="GO:0008784">
    <property type="term" value="F:alanine racemase activity"/>
    <property type="evidence" value="ECO:0007669"/>
    <property type="project" value="UniProtKB-UniRule"/>
</dbReference>
<dbReference type="InterPro" id="IPR020622">
    <property type="entry name" value="Ala_racemase_pyridoxalP-BS"/>
</dbReference>
<dbReference type="PANTHER" id="PTHR30511">
    <property type="entry name" value="ALANINE RACEMASE"/>
    <property type="match status" value="1"/>
</dbReference>
<comment type="similarity">
    <text evidence="4 9">Belongs to the alanine racemase family.</text>
</comment>
<dbReference type="HAMAP" id="MF_01201">
    <property type="entry name" value="Ala_racemase"/>
    <property type="match status" value="1"/>
</dbReference>